<dbReference type="Proteomes" id="UP001374803">
    <property type="component" value="Chromosome"/>
</dbReference>
<sequence length="186" mass="20154">MGLDRCRDALSPESPDSYIASRVRAIRQGATRYEPPIFATIHPSARECLLEAAPPTSKDVRRIVYLLDLVPLAAVRTPMSGDHYRMTSGTADGLEFHRLFTLMGKYRLGVIGTLKVAGSSTVVLVSPLDAGFDLALVHAPARAKNRRFPSFPEPRLIQVRVATNVLELLCGLDAAGATQDRARGSG</sequence>
<reference evidence="1" key="1">
    <citation type="submission" date="2021-12" db="EMBL/GenBank/DDBJ databases">
        <title>Discovery of the Pendulisporaceae a myxobacterial family with distinct sporulation behavior and unique specialized metabolism.</title>
        <authorList>
            <person name="Garcia R."/>
            <person name="Popoff A."/>
            <person name="Bader C.D."/>
            <person name="Loehr J."/>
            <person name="Walesch S."/>
            <person name="Walt C."/>
            <person name="Boldt J."/>
            <person name="Bunk B."/>
            <person name="Haeckl F.J.F.P.J."/>
            <person name="Gunesch A.P."/>
            <person name="Birkelbach J."/>
            <person name="Nuebel U."/>
            <person name="Pietschmann T."/>
            <person name="Bach T."/>
            <person name="Mueller R."/>
        </authorList>
    </citation>
    <scope>NUCLEOTIDE SEQUENCE</scope>
    <source>
        <strain evidence="1">MSr11367</strain>
    </source>
</reference>
<accession>A0ABZ2LGQ5</accession>
<proteinExistence type="predicted"/>
<evidence type="ECO:0000313" key="2">
    <source>
        <dbReference type="Proteomes" id="UP001374803"/>
    </source>
</evidence>
<protein>
    <submittedName>
        <fullName evidence="1">Uncharacterized protein</fullName>
    </submittedName>
</protein>
<name>A0ABZ2LGQ5_9BACT</name>
<keyword evidence="2" id="KW-1185">Reference proteome</keyword>
<dbReference type="RefSeq" id="WP_394838631.1">
    <property type="nucleotide sequence ID" value="NZ_CP089929.1"/>
</dbReference>
<gene>
    <name evidence="1" type="ORF">LVJ94_17185</name>
</gene>
<evidence type="ECO:0000313" key="1">
    <source>
        <dbReference type="EMBL" id="WXB08956.1"/>
    </source>
</evidence>
<organism evidence="1 2">
    <name type="scientific">Pendulispora rubella</name>
    <dbReference type="NCBI Taxonomy" id="2741070"/>
    <lineage>
        <taxon>Bacteria</taxon>
        <taxon>Pseudomonadati</taxon>
        <taxon>Myxococcota</taxon>
        <taxon>Myxococcia</taxon>
        <taxon>Myxococcales</taxon>
        <taxon>Sorangiineae</taxon>
        <taxon>Pendulisporaceae</taxon>
        <taxon>Pendulispora</taxon>
    </lineage>
</organism>
<dbReference type="EMBL" id="CP089983">
    <property type="protein sequence ID" value="WXB08956.1"/>
    <property type="molecule type" value="Genomic_DNA"/>
</dbReference>